<feature type="compositionally biased region" description="Low complexity" evidence="1">
    <location>
        <begin position="279"/>
        <end position="301"/>
    </location>
</feature>
<feature type="compositionally biased region" description="Polar residues" evidence="1">
    <location>
        <begin position="302"/>
        <end position="322"/>
    </location>
</feature>
<evidence type="ECO:0000256" key="1">
    <source>
        <dbReference type="SAM" id="MobiDB-lite"/>
    </source>
</evidence>
<dbReference type="PROSITE" id="PS51257">
    <property type="entry name" value="PROKAR_LIPOPROTEIN"/>
    <property type="match status" value="1"/>
</dbReference>
<feature type="region of interest" description="Disordered" evidence="1">
    <location>
        <begin position="252"/>
        <end position="333"/>
    </location>
</feature>
<reference evidence="3" key="1">
    <citation type="journal article" date="2020" name="mSystems">
        <title>Genome- and Community-Level Interaction Insights into Carbon Utilization and Element Cycling Functions of Hydrothermarchaeota in Hydrothermal Sediment.</title>
        <authorList>
            <person name="Zhou Z."/>
            <person name="Liu Y."/>
            <person name="Xu W."/>
            <person name="Pan J."/>
            <person name="Luo Z.H."/>
            <person name="Li M."/>
        </authorList>
    </citation>
    <scope>NUCLEOTIDE SEQUENCE [LARGE SCALE GENOMIC DNA]</scope>
    <source>
        <strain evidence="3">SpSt-114</strain>
    </source>
</reference>
<dbReference type="EMBL" id="DSAC01000057">
    <property type="protein sequence ID" value="HHO73941.1"/>
    <property type="molecule type" value="Genomic_DNA"/>
</dbReference>
<gene>
    <name evidence="3" type="ORF">ENN04_04800</name>
</gene>
<accession>A0A7C5SWP6</accession>
<proteinExistence type="predicted"/>
<feature type="signal peptide" evidence="2">
    <location>
        <begin position="1"/>
        <end position="21"/>
    </location>
</feature>
<dbReference type="GO" id="GO:0030288">
    <property type="term" value="C:outer membrane-bounded periplasmic space"/>
    <property type="evidence" value="ECO:0007669"/>
    <property type="project" value="InterPro"/>
</dbReference>
<evidence type="ECO:0000313" key="3">
    <source>
        <dbReference type="EMBL" id="HHO73941.1"/>
    </source>
</evidence>
<sequence>MSKKALFIAAFCSVIALSSCASYTQLGGASGAATGAAGGATAEGANPQLERCEKPLGTLAIAEDTNAVWYRLLTGQFKLGSTIPILRLIIQQSNCFVVVERGLGLESGVMKERELMQAGELRQESNFGKGQLVAADYTLIPSINFSERGTGGGFGGIGGGGGGIIGGILSSLKINEASTVLVLVDNRSGVQVAAAEGSARTFDIGGLGGLFGSKLGAIAGGYANTPEGKTLTAAFLDAYNKLVRAAKNYTMQTRPGGLGTGGDLKVQEATTPTPQNVGTTQQAPQNTGTTTPQNTGITTQQAPQNTGTTAGQNTDTSNQQAPQKTRTKRQQRR</sequence>
<feature type="chain" id="PRO_5027995562" evidence="2">
    <location>
        <begin position="22"/>
        <end position="333"/>
    </location>
</feature>
<organism evidence="3">
    <name type="scientific">Thermocrinis ruber</name>
    <dbReference type="NCBI Taxonomy" id="75906"/>
    <lineage>
        <taxon>Bacteria</taxon>
        <taxon>Pseudomonadati</taxon>
        <taxon>Aquificota</taxon>
        <taxon>Aquificia</taxon>
        <taxon>Aquificales</taxon>
        <taxon>Aquificaceae</taxon>
        <taxon>Thermocrinis</taxon>
    </lineage>
</organism>
<dbReference type="AlphaFoldDB" id="A0A7C5SWP6"/>
<dbReference type="Pfam" id="PF03783">
    <property type="entry name" value="CsgG"/>
    <property type="match status" value="1"/>
</dbReference>
<name>A0A7C5SWP6_9AQUI</name>
<comment type="caution">
    <text evidence="3">The sequence shown here is derived from an EMBL/GenBank/DDBJ whole genome shotgun (WGS) entry which is preliminary data.</text>
</comment>
<keyword evidence="2" id="KW-0732">Signal</keyword>
<protein>
    <submittedName>
        <fullName evidence="3">Peptidoglycan-binding protein</fullName>
    </submittedName>
</protein>
<evidence type="ECO:0000256" key="2">
    <source>
        <dbReference type="SAM" id="SignalP"/>
    </source>
</evidence>
<dbReference type="InterPro" id="IPR005534">
    <property type="entry name" value="Curli_assmbl/transp-comp_CsgG"/>
</dbReference>
<feature type="compositionally biased region" description="Polar residues" evidence="1">
    <location>
        <begin position="268"/>
        <end position="278"/>
    </location>
</feature>